<dbReference type="GO" id="GO:0046872">
    <property type="term" value="F:metal ion binding"/>
    <property type="evidence" value="ECO:0007669"/>
    <property type="project" value="UniProtKB-KW"/>
</dbReference>
<evidence type="ECO:0000256" key="1">
    <source>
        <dbReference type="ARBA" id="ARBA00022679"/>
    </source>
</evidence>
<protein>
    <recommendedName>
        <fullName evidence="9">Cyclic GMP-AMP synthase</fullName>
    </recommendedName>
</protein>
<dbReference type="GO" id="GO:0051607">
    <property type="term" value="P:defense response to virus"/>
    <property type="evidence" value="ECO:0007669"/>
    <property type="project" value="UniProtKB-KW"/>
</dbReference>
<dbReference type="EMBL" id="FODT01000018">
    <property type="protein sequence ID" value="SEP37046.1"/>
    <property type="molecule type" value="Genomic_DNA"/>
</dbReference>
<dbReference type="GO" id="GO:0016779">
    <property type="term" value="F:nucleotidyltransferase activity"/>
    <property type="evidence" value="ECO:0007669"/>
    <property type="project" value="UniProtKB-KW"/>
</dbReference>
<keyword evidence="3" id="KW-0479">Metal-binding</keyword>
<evidence type="ECO:0000256" key="11">
    <source>
        <dbReference type="SAM" id="MobiDB-lite"/>
    </source>
</evidence>
<keyword evidence="1" id="KW-0808">Transferase</keyword>
<evidence type="ECO:0000256" key="6">
    <source>
        <dbReference type="ARBA" id="ARBA00022842"/>
    </source>
</evidence>
<organism evidence="13 14">
    <name type="scientific">Rhodopseudomonas pseudopalustris</name>
    <dbReference type="NCBI Taxonomy" id="1513892"/>
    <lineage>
        <taxon>Bacteria</taxon>
        <taxon>Pseudomonadati</taxon>
        <taxon>Pseudomonadota</taxon>
        <taxon>Alphaproteobacteria</taxon>
        <taxon>Hyphomicrobiales</taxon>
        <taxon>Nitrobacteraceae</taxon>
        <taxon>Rhodopseudomonas</taxon>
    </lineage>
</organism>
<evidence type="ECO:0000256" key="2">
    <source>
        <dbReference type="ARBA" id="ARBA00022695"/>
    </source>
</evidence>
<evidence type="ECO:0000256" key="9">
    <source>
        <dbReference type="ARBA" id="ARBA00044145"/>
    </source>
</evidence>
<keyword evidence="5" id="KW-0067">ATP-binding</keyword>
<dbReference type="AlphaFoldDB" id="A0A1H8XAR9"/>
<evidence type="ECO:0000313" key="13">
    <source>
        <dbReference type="EMBL" id="SEP37046.1"/>
    </source>
</evidence>
<evidence type="ECO:0000256" key="3">
    <source>
        <dbReference type="ARBA" id="ARBA00022723"/>
    </source>
</evidence>
<evidence type="ECO:0000256" key="5">
    <source>
        <dbReference type="ARBA" id="ARBA00022840"/>
    </source>
</evidence>
<evidence type="ECO:0000256" key="4">
    <source>
        <dbReference type="ARBA" id="ARBA00022741"/>
    </source>
</evidence>
<gene>
    <name evidence="13" type="ORF">SAMN05444123_11857</name>
</gene>
<evidence type="ECO:0000313" key="14">
    <source>
        <dbReference type="Proteomes" id="UP000199615"/>
    </source>
</evidence>
<reference evidence="14" key="1">
    <citation type="submission" date="2016-10" db="EMBL/GenBank/DDBJ databases">
        <authorList>
            <person name="Varghese N."/>
            <person name="Submissions S."/>
        </authorList>
    </citation>
    <scope>NUCLEOTIDE SEQUENCE [LARGE SCALE GENOMIC DNA]</scope>
    <source>
        <strain evidence="14">DSM 123</strain>
    </source>
</reference>
<sequence>MFNCHDDVLAHHDEKVTLPQSERTTMRDRRNANRDRLKKGLKEKKKPTPLEFKSQGSYAMKTMVQHPEKDYDIDDGVYFAKEDLLGERGAEMTALQARQMVRNALDDGSFKTPPEVRNNCVRVYYEAGYHVDVPVYRRVTTKDVFGTETYHYELASTDWKRSDARDVTEWFDKENTRQSPDRENGRQLRRVTRHIKKYARSRDSWSGQILSGFGITKLVTECFRSDADREDKSLHDTMKAIRDRLNINLVVQHPVTPNETITKGNDDANARFLREKLTEAVDNLAPLFEADCTRKKALGCWDKVFATNFFTDRLEKAAKAAAEASVAAPSIISAGLLSSAAAASQNAVRKEGGGRYA</sequence>
<feature type="region of interest" description="Disordered" evidence="11">
    <location>
        <begin position="19"/>
        <end position="49"/>
    </location>
</feature>
<feature type="compositionally biased region" description="Basic and acidic residues" evidence="11">
    <location>
        <begin position="24"/>
        <end position="40"/>
    </location>
</feature>
<dbReference type="GO" id="GO:0009117">
    <property type="term" value="P:nucleotide metabolic process"/>
    <property type="evidence" value="ECO:0007669"/>
    <property type="project" value="UniProtKB-KW"/>
</dbReference>
<keyword evidence="6" id="KW-0460">Magnesium</keyword>
<dbReference type="Proteomes" id="UP000199615">
    <property type="component" value="Unassembled WGS sequence"/>
</dbReference>
<dbReference type="Pfam" id="PF21654">
    <property type="entry name" value="DncV-like_NTFase"/>
    <property type="match status" value="1"/>
</dbReference>
<proteinExistence type="predicted"/>
<name>A0A1H8XAR9_9BRAD</name>
<evidence type="ECO:0000256" key="7">
    <source>
        <dbReference type="ARBA" id="ARBA00023080"/>
    </source>
</evidence>
<dbReference type="RefSeq" id="WP_092686309.1">
    <property type="nucleotide sequence ID" value="NZ_FODT01000018.1"/>
</dbReference>
<evidence type="ECO:0000256" key="10">
    <source>
        <dbReference type="ARBA" id="ARBA00048304"/>
    </source>
</evidence>
<dbReference type="GO" id="GO:0005524">
    <property type="term" value="F:ATP binding"/>
    <property type="evidence" value="ECO:0007669"/>
    <property type="project" value="UniProtKB-KW"/>
</dbReference>
<feature type="domain" description="Cyclic GMP-AMP synthase DncV-like nucleotidyltransferase" evidence="12">
    <location>
        <begin position="51"/>
        <end position="136"/>
    </location>
</feature>
<accession>A0A1H8XAR9</accession>
<evidence type="ECO:0000259" key="12">
    <source>
        <dbReference type="Pfam" id="PF21654"/>
    </source>
</evidence>
<dbReference type="OrthoDB" id="7572058at2"/>
<evidence type="ECO:0000256" key="8">
    <source>
        <dbReference type="ARBA" id="ARBA00023118"/>
    </source>
</evidence>
<dbReference type="InterPro" id="IPR048445">
    <property type="entry name" value="DncV-like_NTFase"/>
</dbReference>
<keyword evidence="14" id="KW-1185">Reference proteome</keyword>
<keyword evidence="2" id="KW-0548">Nucleotidyltransferase</keyword>
<keyword evidence="7" id="KW-0546">Nucleotide metabolism</keyword>
<keyword evidence="8" id="KW-0051">Antiviral defense</keyword>
<keyword evidence="4" id="KW-0547">Nucleotide-binding</keyword>
<comment type="catalytic activity">
    <reaction evidence="10">
        <text>GTP + ATP = 3',3'-cGAMP + 2 diphosphate</text>
        <dbReference type="Rhea" id="RHEA:35647"/>
        <dbReference type="ChEBI" id="CHEBI:30616"/>
        <dbReference type="ChEBI" id="CHEBI:33019"/>
        <dbReference type="ChEBI" id="CHEBI:37565"/>
        <dbReference type="ChEBI" id="CHEBI:71501"/>
    </reaction>
    <physiologicalReaction direction="left-to-right" evidence="10">
        <dbReference type="Rhea" id="RHEA:35648"/>
    </physiologicalReaction>
</comment>